<reference evidence="1 2" key="1">
    <citation type="journal article" date="2021" name="Nat. Commun.">
        <title>Genetic determinants of endophytism in the Arabidopsis root mycobiome.</title>
        <authorList>
            <person name="Mesny F."/>
            <person name="Miyauchi S."/>
            <person name="Thiergart T."/>
            <person name="Pickel B."/>
            <person name="Atanasova L."/>
            <person name="Karlsson M."/>
            <person name="Huettel B."/>
            <person name="Barry K.W."/>
            <person name="Haridas S."/>
            <person name="Chen C."/>
            <person name="Bauer D."/>
            <person name="Andreopoulos W."/>
            <person name="Pangilinan J."/>
            <person name="LaButti K."/>
            <person name="Riley R."/>
            <person name="Lipzen A."/>
            <person name="Clum A."/>
            <person name="Drula E."/>
            <person name="Henrissat B."/>
            <person name="Kohler A."/>
            <person name="Grigoriev I.V."/>
            <person name="Martin F.M."/>
            <person name="Hacquard S."/>
        </authorList>
    </citation>
    <scope>NUCLEOTIDE SEQUENCE [LARGE SCALE GENOMIC DNA]</scope>
    <source>
        <strain evidence="1 2">MPI-SDFR-AT-0079</strain>
    </source>
</reference>
<dbReference type="Proteomes" id="UP000724584">
    <property type="component" value="Unassembled WGS sequence"/>
</dbReference>
<name>A0ACB7PEM0_9PEZI</name>
<protein>
    <submittedName>
        <fullName evidence="1">Ankyrin repeat-containing domain protein</fullName>
    </submittedName>
</protein>
<accession>A0ACB7PEM0</accession>
<evidence type="ECO:0000313" key="2">
    <source>
        <dbReference type="Proteomes" id="UP000724584"/>
    </source>
</evidence>
<keyword evidence="2" id="KW-1185">Reference proteome</keyword>
<proteinExistence type="predicted"/>
<organism evidence="1 2">
    <name type="scientific">Chaetomium tenue</name>
    <dbReference type="NCBI Taxonomy" id="1854479"/>
    <lineage>
        <taxon>Eukaryota</taxon>
        <taxon>Fungi</taxon>
        <taxon>Dikarya</taxon>
        <taxon>Ascomycota</taxon>
        <taxon>Pezizomycotina</taxon>
        <taxon>Sordariomycetes</taxon>
        <taxon>Sordariomycetidae</taxon>
        <taxon>Sordariales</taxon>
        <taxon>Chaetomiaceae</taxon>
        <taxon>Chaetomium</taxon>
    </lineage>
</organism>
<evidence type="ECO:0000313" key="1">
    <source>
        <dbReference type="EMBL" id="KAH6637286.1"/>
    </source>
</evidence>
<dbReference type="EMBL" id="JAGIZQ010000003">
    <property type="protein sequence ID" value="KAH6637286.1"/>
    <property type="molecule type" value="Genomic_DNA"/>
</dbReference>
<gene>
    <name evidence="1" type="ORF">F5144DRAFT_570128</name>
</gene>
<sequence>MDFDLRLSSTHPIERRRLQNRLAQRKFRLKKAADRAHMHDDPSPAHTQPETQTPNLISSNQSTIHVPLSPYEPSARHTTLDPNDVDFSQFVATESFLPDVGVPMVQGGFESTFGLSFPQDLSHHDNNDGQNPQQGPILPPPLDQVLYEVQPDNSLRVLSTAPPEASLDGWIGTLHIAAQGGNEGIVRMLLQQGQVDCNEQDSDGRTALMHAVIEGHEAVVRLLLAHAARVGDLDRDRRSALHLAILHRRESILRVFLDCGDPGLDLDAYDIAGWTPLHMAVERGFTVAVELLLQNGANMDTKARKCHLMGRGAAGHAEI</sequence>
<comment type="caution">
    <text evidence="1">The sequence shown here is derived from an EMBL/GenBank/DDBJ whole genome shotgun (WGS) entry which is preliminary data.</text>
</comment>